<gene>
    <name evidence="2" type="ORF">SAMN05444487_10557</name>
</gene>
<dbReference type="OrthoDB" id="9930298at2"/>
<organism evidence="2 3">
    <name type="scientific">Marininema mesophilum</name>
    <dbReference type="NCBI Taxonomy" id="1048340"/>
    <lineage>
        <taxon>Bacteria</taxon>
        <taxon>Bacillati</taxon>
        <taxon>Bacillota</taxon>
        <taxon>Bacilli</taxon>
        <taxon>Bacillales</taxon>
        <taxon>Thermoactinomycetaceae</taxon>
        <taxon>Marininema</taxon>
    </lineage>
</organism>
<sequence>MILCKANMKTDSDKTPIFGESSQQTDSKIIPFPTQRNHPAPHTVSVQTVTSPESAPLVITEVSSGFGSSSPRAMLVA</sequence>
<feature type="region of interest" description="Disordered" evidence="1">
    <location>
        <begin position="1"/>
        <end position="25"/>
    </location>
</feature>
<proteinExistence type="predicted"/>
<dbReference type="STRING" id="1048340.SAMN05444487_10557"/>
<accession>A0A1H2VBZ7</accession>
<evidence type="ECO:0000313" key="3">
    <source>
        <dbReference type="Proteomes" id="UP000198534"/>
    </source>
</evidence>
<protein>
    <submittedName>
        <fullName evidence="2">Uncharacterized protein</fullName>
    </submittedName>
</protein>
<name>A0A1H2VBZ7_9BACL</name>
<evidence type="ECO:0000256" key="1">
    <source>
        <dbReference type="SAM" id="MobiDB-lite"/>
    </source>
</evidence>
<dbReference type="EMBL" id="FNNQ01000005">
    <property type="protein sequence ID" value="SDW65855.1"/>
    <property type="molecule type" value="Genomic_DNA"/>
</dbReference>
<dbReference type="RefSeq" id="WP_091737957.1">
    <property type="nucleotide sequence ID" value="NZ_FNNQ01000005.1"/>
</dbReference>
<dbReference type="Proteomes" id="UP000198534">
    <property type="component" value="Unassembled WGS sequence"/>
</dbReference>
<evidence type="ECO:0000313" key="2">
    <source>
        <dbReference type="EMBL" id="SDW65855.1"/>
    </source>
</evidence>
<dbReference type="AlphaFoldDB" id="A0A1H2VBZ7"/>
<keyword evidence="3" id="KW-1185">Reference proteome</keyword>
<reference evidence="2 3" key="1">
    <citation type="submission" date="2016-10" db="EMBL/GenBank/DDBJ databases">
        <authorList>
            <person name="de Groot N.N."/>
        </authorList>
    </citation>
    <scope>NUCLEOTIDE SEQUENCE [LARGE SCALE GENOMIC DNA]</scope>
    <source>
        <strain evidence="2 3">DSM 45610</strain>
    </source>
</reference>